<dbReference type="OrthoDB" id="19232at2759"/>
<dbReference type="Gene3D" id="4.10.260.10">
    <property type="entry name" value="Transducin (heterotrimeric G protein), gamma chain"/>
    <property type="match status" value="1"/>
</dbReference>
<evidence type="ECO:0000259" key="1">
    <source>
        <dbReference type="PROSITE" id="PS50058"/>
    </source>
</evidence>
<name>A0A2T9Y0Y3_9FUNG</name>
<evidence type="ECO:0000313" key="2">
    <source>
        <dbReference type="EMBL" id="PVU85992.1"/>
    </source>
</evidence>
<protein>
    <recommendedName>
        <fullName evidence="1">G protein gamma domain-containing protein</fullName>
    </recommendedName>
</protein>
<comment type="caution">
    <text evidence="2">The sequence shown here is derived from an EMBL/GenBank/DDBJ whole genome shotgun (WGS) entry which is preliminary data.</text>
</comment>
<dbReference type="SMART" id="SM01224">
    <property type="entry name" value="G_gamma"/>
    <property type="match status" value="1"/>
</dbReference>
<proteinExistence type="predicted"/>
<dbReference type="SUPFAM" id="SSF48670">
    <property type="entry name" value="Transducin (heterotrimeric G protein), gamma chain"/>
    <property type="match status" value="1"/>
</dbReference>
<dbReference type="Proteomes" id="UP000245609">
    <property type="component" value="Unassembled WGS sequence"/>
</dbReference>
<dbReference type="PROSITE" id="PS50058">
    <property type="entry name" value="G_PROTEIN_GAMMA"/>
    <property type="match status" value="1"/>
</dbReference>
<accession>A0A2T9Y0Y3</accession>
<reference evidence="2 3" key="1">
    <citation type="journal article" date="2018" name="MBio">
        <title>Comparative Genomics Reveals the Core Gene Toolbox for the Fungus-Insect Symbiosis.</title>
        <authorList>
            <person name="Wang Y."/>
            <person name="Stata M."/>
            <person name="Wang W."/>
            <person name="Stajich J.E."/>
            <person name="White M.M."/>
            <person name="Moncalvo J.M."/>
        </authorList>
    </citation>
    <scope>NUCLEOTIDE SEQUENCE [LARGE SCALE GENOMIC DNA]</scope>
    <source>
        <strain evidence="2 3">SC-DP-2</strain>
    </source>
</reference>
<evidence type="ECO:0000313" key="3">
    <source>
        <dbReference type="Proteomes" id="UP000245609"/>
    </source>
</evidence>
<dbReference type="InterPro" id="IPR036284">
    <property type="entry name" value="GGL_sf"/>
</dbReference>
<dbReference type="GO" id="GO:0007186">
    <property type="term" value="P:G protein-coupled receptor signaling pathway"/>
    <property type="evidence" value="ECO:0007669"/>
    <property type="project" value="InterPro"/>
</dbReference>
<dbReference type="Pfam" id="PF00631">
    <property type="entry name" value="G-gamma"/>
    <property type="match status" value="1"/>
</dbReference>
<organism evidence="2 3">
    <name type="scientific">Smittium megazygosporum</name>
    <dbReference type="NCBI Taxonomy" id="133381"/>
    <lineage>
        <taxon>Eukaryota</taxon>
        <taxon>Fungi</taxon>
        <taxon>Fungi incertae sedis</taxon>
        <taxon>Zoopagomycota</taxon>
        <taxon>Kickxellomycotina</taxon>
        <taxon>Harpellomycetes</taxon>
        <taxon>Harpellales</taxon>
        <taxon>Legeriomycetaceae</taxon>
        <taxon>Smittium</taxon>
    </lineage>
</organism>
<dbReference type="AlphaFoldDB" id="A0A2T9Y0Y3"/>
<gene>
    <name evidence="2" type="ORF">BB560_006842</name>
</gene>
<dbReference type="STRING" id="133381.A0A2T9Y0Y3"/>
<keyword evidence="3" id="KW-1185">Reference proteome</keyword>
<dbReference type="InterPro" id="IPR015898">
    <property type="entry name" value="G-protein_gamma-like_dom"/>
</dbReference>
<feature type="domain" description="G protein gamma" evidence="1">
    <location>
        <begin position="19"/>
        <end position="79"/>
    </location>
</feature>
<sequence length="79" mass="8942">MQPFSEKKLLKLEKQYKNLLKLNEQLTEECNRPKIPASEACAALISFVINTPDPLLPSVSKELQFADPFEEKKESGCCT</sequence>
<dbReference type="EMBL" id="MBFS01003559">
    <property type="protein sequence ID" value="PVU85992.1"/>
    <property type="molecule type" value="Genomic_DNA"/>
</dbReference>
<feature type="non-terminal residue" evidence="2">
    <location>
        <position position="79"/>
    </location>
</feature>